<dbReference type="Proteomes" id="UP000280659">
    <property type="component" value="Segment"/>
</dbReference>
<organism evidence="1 2">
    <name type="scientific">Acinetobacter phage vB_AbaM_B09_Aci02-2</name>
    <dbReference type="NCBI Taxonomy" id="2315467"/>
    <lineage>
        <taxon>Viruses</taxon>
        <taxon>Duplodnaviria</taxon>
        <taxon>Heunggongvirae</taxon>
        <taxon>Uroviricota</taxon>
        <taxon>Caudoviricetes</taxon>
        <taxon>Saclayvirus</taxon>
        <taxon>Saclayvirus Aci022</taxon>
    </lineage>
</organism>
<accession>A0A386KJJ6</accession>
<proteinExistence type="predicted"/>
<evidence type="ECO:0000313" key="2">
    <source>
        <dbReference type="Proteomes" id="UP000280659"/>
    </source>
</evidence>
<evidence type="ECO:0000313" key="1">
    <source>
        <dbReference type="EMBL" id="AYD85818.1"/>
    </source>
</evidence>
<reference evidence="1 2" key="1">
    <citation type="submission" date="2018-08" db="EMBL/GenBank/DDBJ databases">
        <title>Complete genome sequence of five Acinetobacter baumannii phages from Abidjan, Cote d'Ivoire.</title>
        <authorList>
            <person name="Essoh C."/>
            <person name="Vernadet J.-P."/>
            <person name="Vergnaud G."/>
            <person name="Resch G."/>
            <person name="Pourcel C."/>
        </authorList>
    </citation>
    <scope>NUCLEOTIDE SEQUENCE [LARGE SCALE GENOMIC DNA]</scope>
</reference>
<dbReference type="EMBL" id="MH800199">
    <property type="protein sequence ID" value="AYD85818.1"/>
    <property type="molecule type" value="Genomic_DNA"/>
</dbReference>
<name>A0A386KJJ6_9CAUD</name>
<gene>
    <name evidence="1" type="ORF">Aci022_108</name>
</gene>
<keyword evidence="2" id="KW-1185">Reference proteome</keyword>
<protein>
    <submittedName>
        <fullName evidence="1">Uncharacterized protein</fullName>
    </submittedName>
</protein>
<sequence>MKILKDFWIIFVVVAIFISLLVDNLSKASASKPTSTTYPPVVAPLSWDMVKKECKLKIKKDQKLPKHCYKLV</sequence>